<dbReference type="PANTHER" id="PTHR11587">
    <property type="entry name" value="ARGININOSUCCINATE SYNTHASE"/>
    <property type="match status" value="1"/>
</dbReference>
<evidence type="ECO:0000256" key="2">
    <source>
        <dbReference type="ARBA" id="ARBA00011881"/>
    </source>
</evidence>
<dbReference type="PROSITE" id="PS00564">
    <property type="entry name" value="ARGININOSUCCIN_SYN_1"/>
    <property type="match status" value="1"/>
</dbReference>
<evidence type="ECO:0000259" key="12">
    <source>
        <dbReference type="Pfam" id="PF00764"/>
    </source>
</evidence>
<evidence type="ECO:0000256" key="5">
    <source>
        <dbReference type="ARBA" id="ARBA00022571"/>
    </source>
</evidence>
<dbReference type="NCBIfam" id="TIGR00032">
    <property type="entry name" value="argG"/>
    <property type="match status" value="1"/>
</dbReference>
<evidence type="ECO:0000256" key="7">
    <source>
        <dbReference type="ARBA" id="ARBA00022605"/>
    </source>
</evidence>
<dbReference type="InterPro" id="IPR014729">
    <property type="entry name" value="Rossmann-like_a/b/a_fold"/>
</dbReference>
<dbReference type="InterPro" id="IPR024074">
    <property type="entry name" value="AS_cat/multimer_dom_body"/>
</dbReference>
<dbReference type="OrthoDB" id="1688907at2759"/>
<dbReference type="GO" id="GO:0005737">
    <property type="term" value="C:cytoplasm"/>
    <property type="evidence" value="ECO:0007669"/>
    <property type="project" value="TreeGrafter"/>
</dbReference>
<evidence type="ECO:0000313" key="14">
    <source>
        <dbReference type="EMBL" id="EKJ75611.1"/>
    </source>
</evidence>
<dbReference type="CDD" id="cd01999">
    <property type="entry name" value="ASS"/>
    <property type="match status" value="1"/>
</dbReference>
<dbReference type="FunFam" id="3.90.1260.10:FF:000003">
    <property type="entry name" value="Argininosuccinate synthase"/>
    <property type="match status" value="1"/>
</dbReference>
<sequence>MSKGRVCLAYSGGLDTSTILKWLILEGYEVVCFLADVGQVEDFGAVEKKALALSAEHMIIENLQKEFVEQIVFRAIQCNAIYEDRYLLGTALARPVIARAQVRVAEKYNCNLLSHGCTERVWHGNLKKRIMRLTYSFSQVRFELAFKACNPSIKVITPWRLPEFCEKFQGRQDLLKFAAENNIPVSSTPKAPWSQDENLVHCSYEAGILEDPDHTPPKDLWTQTVDPLEAPDKPFDFTVHFEKGLPVKVATPDQEATDSVELFKLLNKIGHDHGVGRIDIVENRWIGLKSRGCYDTPGLTIARLAHVDLEGLVLDSKVRKLRDQFVTVEWSQCLYNGMYFSPEREWLDEAIVSAQKGVNGQVRLRVYKGNVYVLGRSSETSSLYSQEDASMDSLDTFSPMDSTGFIAIQSIRLEKYGAQKAKDGQPLSQS</sequence>
<dbReference type="GO" id="GO:0000050">
    <property type="term" value="P:urea cycle"/>
    <property type="evidence" value="ECO:0007669"/>
    <property type="project" value="TreeGrafter"/>
</dbReference>
<evidence type="ECO:0000259" key="13">
    <source>
        <dbReference type="Pfam" id="PF20979"/>
    </source>
</evidence>
<evidence type="ECO:0000256" key="1">
    <source>
        <dbReference type="ARBA" id="ARBA00004967"/>
    </source>
</evidence>
<dbReference type="PANTHER" id="PTHR11587:SF2">
    <property type="entry name" value="ARGININOSUCCINATE SYNTHASE"/>
    <property type="match status" value="1"/>
</dbReference>
<organism evidence="14 15">
    <name type="scientific">Fusarium pseudograminearum (strain CS3096)</name>
    <name type="common">Wheat and barley crown-rot fungus</name>
    <dbReference type="NCBI Taxonomy" id="1028729"/>
    <lineage>
        <taxon>Eukaryota</taxon>
        <taxon>Fungi</taxon>
        <taxon>Dikarya</taxon>
        <taxon>Ascomycota</taxon>
        <taxon>Pezizomycotina</taxon>
        <taxon>Sordariomycetes</taxon>
        <taxon>Hypocreomycetidae</taxon>
        <taxon>Hypocreales</taxon>
        <taxon>Nectriaceae</taxon>
        <taxon>Fusarium</taxon>
    </lineage>
</organism>
<dbReference type="InterPro" id="IPR018223">
    <property type="entry name" value="Arginosuc_synth_CS"/>
</dbReference>
<dbReference type="Pfam" id="PF00764">
    <property type="entry name" value="Arginosuc_synth"/>
    <property type="match status" value="1"/>
</dbReference>
<evidence type="ECO:0000256" key="10">
    <source>
        <dbReference type="ARBA" id="ARBA00029916"/>
    </source>
</evidence>
<dbReference type="GO" id="GO:0005524">
    <property type="term" value="F:ATP binding"/>
    <property type="evidence" value="ECO:0007669"/>
    <property type="project" value="UniProtKB-KW"/>
</dbReference>
<dbReference type="EMBL" id="AFNW01000084">
    <property type="protein sequence ID" value="EKJ75611.1"/>
    <property type="molecule type" value="Genomic_DNA"/>
</dbReference>
<evidence type="ECO:0000313" key="15">
    <source>
        <dbReference type="Proteomes" id="UP000007978"/>
    </source>
</evidence>
<comment type="caution">
    <text evidence="14">The sequence shown here is derived from an EMBL/GenBank/DDBJ whole genome shotgun (WGS) entry which is preliminary data.</text>
</comment>
<dbReference type="AlphaFoldDB" id="K3USY7"/>
<dbReference type="Pfam" id="PF20979">
    <property type="entry name" value="Arginosuc_syn_C"/>
    <property type="match status" value="1"/>
</dbReference>
<proteinExistence type="inferred from homology"/>
<comment type="similarity">
    <text evidence="11">Belongs to the argininosuccinate synthase family. Type 1 subfamily.</text>
</comment>
<feature type="domain" description="Arginosuccinate synthase C-terminal" evidence="13">
    <location>
        <begin position="193"/>
        <end position="416"/>
    </location>
</feature>
<evidence type="ECO:0000256" key="11">
    <source>
        <dbReference type="ARBA" id="ARBA00060987"/>
    </source>
</evidence>
<dbReference type="HOGENOM" id="CLU_032784_4_2_1"/>
<dbReference type="Gene3D" id="3.40.50.620">
    <property type="entry name" value="HUPs"/>
    <property type="match status" value="1"/>
</dbReference>
<comment type="subunit">
    <text evidence="2">Homotetramer.</text>
</comment>
<evidence type="ECO:0000256" key="3">
    <source>
        <dbReference type="ARBA" id="ARBA00012286"/>
    </source>
</evidence>
<dbReference type="EC" id="6.3.4.5" evidence="3"/>
<keyword evidence="9" id="KW-0067">ATP-binding</keyword>
<feature type="domain" description="Arginosuccinate synthase-like N-terminal" evidence="12">
    <location>
        <begin position="5"/>
        <end position="184"/>
    </location>
</feature>
<keyword evidence="5" id="KW-0055">Arginine biosynthesis</keyword>
<dbReference type="RefSeq" id="XP_009255647.1">
    <property type="nucleotide sequence ID" value="XM_009257372.1"/>
</dbReference>
<protein>
    <recommendedName>
        <fullName evidence="4">Argininosuccinate synthase</fullName>
        <ecNumber evidence="3">6.3.4.5</ecNumber>
    </recommendedName>
    <alternativeName>
        <fullName evidence="10">Citrulline--aspartate ligase</fullName>
    </alternativeName>
</protein>
<dbReference type="SUPFAM" id="SSF52402">
    <property type="entry name" value="Adenine nucleotide alpha hydrolases-like"/>
    <property type="match status" value="1"/>
</dbReference>
<dbReference type="Gene3D" id="3.90.1260.10">
    <property type="entry name" value="Argininosuccinate synthetase, chain A, domain 2"/>
    <property type="match status" value="1"/>
</dbReference>
<reference evidence="14 15" key="1">
    <citation type="journal article" date="2012" name="PLoS Pathog.">
        <title>Comparative pathogenomics reveals horizontally acquired novel virulence genes in fungi infecting cereal hosts.</title>
        <authorList>
            <person name="Gardiner D.M."/>
            <person name="McDonald M.C."/>
            <person name="Covarelli L."/>
            <person name="Solomon P.S."/>
            <person name="Rusu A.G."/>
            <person name="Marshall M."/>
            <person name="Kazan K."/>
            <person name="Chakraborty S."/>
            <person name="McDonald B.A."/>
            <person name="Manners J.M."/>
        </authorList>
    </citation>
    <scope>NUCLEOTIDE SEQUENCE [LARGE SCALE GENOMIC DNA]</scope>
    <source>
        <strain evidence="14 15">CS3096</strain>
    </source>
</reference>
<dbReference type="GO" id="GO:0004055">
    <property type="term" value="F:argininosuccinate synthase activity"/>
    <property type="evidence" value="ECO:0007669"/>
    <property type="project" value="UniProtKB-EC"/>
</dbReference>
<evidence type="ECO:0000256" key="9">
    <source>
        <dbReference type="ARBA" id="ARBA00022840"/>
    </source>
</evidence>
<gene>
    <name evidence="14" type="ORF">FPSE_04254</name>
</gene>
<dbReference type="GeneID" id="20362872"/>
<dbReference type="InterPro" id="IPR048268">
    <property type="entry name" value="Arginosuc_syn_C"/>
</dbReference>
<keyword evidence="6" id="KW-0436">Ligase</keyword>
<dbReference type="SUPFAM" id="SSF69864">
    <property type="entry name" value="Argininosuccinate synthetase, C-terminal domain"/>
    <property type="match status" value="1"/>
</dbReference>
<dbReference type="FunFam" id="3.40.50.620:FF:000019">
    <property type="entry name" value="Argininosuccinate synthase"/>
    <property type="match status" value="1"/>
</dbReference>
<dbReference type="GO" id="GO:0006526">
    <property type="term" value="P:L-arginine biosynthetic process"/>
    <property type="evidence" value="ECO:0007669"/>
    <property type="project" value="UniProtKB-UniPathway"/>
</dbReference>
<keyword evidence="8" id="KW-0547">Nucleotide-binding</keyword>
<evidence type="ECO:0000256" key="6">
    <source>
        <dbReference type="ARBA" id="ARBA00022598"/>
    </source>
</evidence>
<dbReference type="InterPro" id="IPR048267">
    <property type="entry name" value="Arginosuc_syn_N"/>
</dbReference>
<dbReference type="UniPathway" id="UPA00068">
    <property type="reaction ID" value="UER00113"/>
</dbReference>
<dbReference type="InterPro" id="IPR001518">
    <property type="entry name" value="Arginosuc_synth"/>
</dbReference>
<dbReference type="eggNOG" id="KOG1706">
    <property type="taxonomic scope" value="Eukaryota"/>
</dbReference>
<keyword evidence="7" id="KW-0028">Amino-acid biosynthesis</keyword>
<keyword evidence="15" id="KW-1185">Reference proteome</keyword>
<dbReference type="GO" id="GO:0000053">
    <property type="term" value="P:argininosuccinate metabolic process"/>
    <property type="evidence" value="ECO:0007669"/>
    <property type="project" value="TreeGrafter"/>
</dbReference>
<accession>K3USY7</accession>
<dbReference type="Proteomes" id="UP000007978">
    <property type="component" value="Chromosome 3"/>
</dbReference>
<dbReference type="NCBIfam" id="NF001770">
    <property type="entry name" value="PRK00509.1"/>
    <property type="match status" value="1"/>
</dbReference>
<name>K3USY7_FUSPC</name>
<evidence type="ECO:0000256" key="8">
    <source>
        <dbReference type="ARBA" id="ARBA00022741"/>
    </source>
</evidence>
<comment type="pathway">
    <text evidence="1">Amino-acid biosynthesis; L-arginine biosynthesis; L-arginine from L-ornithine and carbamoyl phosphate: step 2/3.</text>
</comment>
<dbReference type="InterPro" id="IPR023434">
    <property type="entry name" value="Arginosuc_synth_type_1_subfam"/>
</dbReference>
<dbReference type="KEGG" id="fpu:FPSE_04254"/>
<evidence type="ECO:0000256" key="4">
    <source>
        <dbReference type="ARBA" id="ARBA00014810"/>
    </source>
</evidence>